<keyword evidence="15" id="KW-1185">Reference proteome</keyword>
<dbReference type="SUPFAM" id="SSF47384">
    <property type="entry name" value="Homodimeric domain of signal transducing histidine kinase"/>
    <property type="match status" value="1"/>
</dbReference>
<reference evidence="14 15" key="1">
    <citation type="submission" date="2018-12" db="EMBL/GenBank/DDBJ databases">
        <title>Draft genome sequence of Embleya hyalina NBRC 13850T.</title>
        <authorList>
            <person name="Komaki H."/>
            <person name="Hosoyama A."/>
            <person name="Kimura A."/>
            <person name="Ichikawa N."/>
            <person name="Tamura T."/>
        </authorList>
    </citation>
    <scope>NUCLEOTIDE SEQUENCE [LARGE SCALE GENOMIC DNA]</scope>
    <source>
        <strain evidence="14 15">NBRC 13850</strain>
    </source>
</reference>
<dbReference type="InterPro" id="IPR036890">
    <property type="entry name" value="HATPase_C_sf"/>
</dbReference>
<dbReference type="SUPFAM" id="SSF158472">
    <property type="entry name" value="HAMP domain-like"/>
    <property type="match status" value="1"/>
</dbReference>
<accession>A0A401Z6M7</accession>
<dbReference type="SMART" id="SM00387">
    <property type="entry name" value="HATPase_c"/>
    <property type="match status" value="1"/>
</dbReference>
<feature type="transmembrane region" description="Helical" evidence="11">
    <location>
        <begin position="34"/>
        <end position="57"/>
    </location>
</feature>
<dbReference type="PRINTS" id="PR00344">
    <property type="entry name" value="BCTRLSENSOR"/>
</dbReference>
<keyword evidence="10 11" id="KW-0472">Membrane</keyword>
<evidence type="ECO:0000259" key="13">
    <source>
        <dbReference type="PROSITE" id="PS50885"/>
    </source>
</evidence>
<evidence type="ECO:0000256" key="4">
    <source>
        <dbReference type="ARBA" id="ARBA00022553"/>
    </source>
</evidence>
<dbReference type="InterPro" id="IPR003594">
    <property type="entry name" value="HATPase_dom"/>
</dbReference>
<dbReference type="InterPro" id="IPR003661">
    <property type="entry name" value="HisK_dim/P_dom"/>
</dbReference>
<dbReference type="InterPro" id="IPR036097">
    <property type="entry name" value="HisK_dim/P_sf"/>
</dbReference>
<dbReference type="Pfam" id="PF00512">
    <property type="entry name" value="HisKA"/>
    <property type="match status" value="1"/>
</dbReference>
<dbReference type="SMART" id="SM00304">
    <property type="entry name" value="HAMP"/>
    <property type="match status" value="1"/>
</dbReference>
<keyword evidence="5" id="KW-0808">Transferase</keyword>
<dbReference type="PANTHER" id="PTHR45436">
    <property type="entry name" value="SENSOR HISTIDINE KINASE YKOH"/>
    <property type="match status" value="1"/>
</dbReference>
<dbReference type="FunFam" id="1.10.287.130:FF:000001">
    <property type="entry name" value="Two-component sensor histidine kinase"/>
    <property type="match status" value="1"/>
</dbReference>
<dbReference type="CDD" id="cd00075">
    <property type="entry name" value="HATPase"/>
    <property type="match status" value="1"/>
</dbReference>
<feature type="domain" description="HAMP" evidence="13">
    <location>
        <begin position="218"/>
        <end position="271"/>
    </location>
</feature>
<evidence type="ECO:0000256" key="5">
    <source>
        <dbReference type="ARBA" id="ARBA00022679"/>
    </source>
</evidence>
<comment type="catalytic activity">
    <reaction evidence="1">
        <text>ATP + protein L-histidine = ADP + protein N-phospho-L-histidine.</text>
        <dbReference type="EC" id="2.7.13.3"/>
    </reaction>
</comment>
<keyword evidence="9" id="KW-0902">Two-component regulatory system</keyword>
<evidence type="ECO:0000256" key="9">
    <source>
        <dbReference type="ARBA" id="ARBA00023012"/>
    </source>
</evidence>
<dbReference type="InterPro" id="IPR050428">
    <property type="entry name" value="TCS_sensor_his_kinase"/>
</dbReference>
<evidence type="ECO:0000256" key="2">
    <source>
        <dbReference type="ARBA" id="ARBA00004236"/>
    </source>
</evidence>
<name>A0A401Z6M7_9ACTN</name>
<dbReference type="GO" id="GO:0000155">
    <property type="term" value="F:phosphorelay sensor kinase activity"/>
    <property type="evidence" value="ECO:0007669"/>
    <property type="project" value="InterPro"/>
</dbReference>
<evidence type="ECO:0000256" key="1">
    <source>
        <dbReference type="ARBA" id="ARBA00000085"/>
    </source>
</evidence>
<organism evidence="14 15">
    <name type="scientific">Embleya hyalina</name>
    <dbReference type="NCBI Taxonomy" id="516124"/>
    <lineage>
        <taxon>Bacteria</taxon>
        <taxon>Bacillati</taxon>
        <taxon>Actinomycetota</taxon>
        <taxon>Actinomycetes</taxon>
        <taxon>Kitasatosporales</taxon>
        <taxon>Streptomycetaceae</taxon>
        <taxon>Embleya</taxon>
    </lineage>
</organism>
<dbReference type="InterPro" id="IPR005467">
    <property type="entry name" value="His_kinase_dom"/>
</dbReference>
<dbReference type="Gene3D" id="6.10.340.10">
    <property type="match status" value="1"/>
</dbReference>
<evidence type="ECO:0000256" key="11">
    <source>
        <dbReference type="SAM" id="Phobius"/>
    </source>
</evidence>
<comment type="subcellular location">
    <subcellularLocation>
        <location evidence="2">Cell membrane</location>
    </subcellularLocation>
</comment>
<keyword evidence="8 11" id="KW-1133">Transmembrane helix</keyword>
<dbReference type="EC" id="2.7.13.3" evidence="3"/>
<evidence type="ECO:0000256" key="8">
    <source>
        <dbReference type="ARBA" id="ARBA00022989"/>
    </source>
</evidence>
<dbReference type="SUPFAM" id="SSF55874">
    <property type="entry name" value="ATPase domain of HSP90 chaperone/DNA topoisomerase II/histidine kinase"/>
    <property type="match status" value="1"/>
</dbReference>
<dbReference type="PROSITE" id="PS50109">
    <property type="entry name" value="HIS_KIN"/>
    <property type="match status" value="1"/>
</dbReference>
<dbReference type="InterPro" id="IPR003660">
    <property type="entry name" value="HAMP_dom"/>
</dbReference>
<keyword evidence="6 11" id="KW-0812">Transmembrane</keyword>
<dbReference type="Gene3D" id="1.10.287.130">
    <property type="match status" value="1"/>
</dbReference>
<comment type="caution">
    <text evidence="14">The sequence shown here is derived from an EMBL/GenBank/DDBJ whole genome shotgun (WGS) entry which is preliminary data.</text>
</comment>
<dbReference type="PROSITE" id="PS50885">
    <property type="entry name" value="HAMP"/>
    <property type="match status" value="1"/>
</dbReference>
<dbReference type="GO" id="GO:0005886">
    <property type="term" value="C:plasma membrane"/>
    <property type="evidence" value="ECO:0007669"/>
    <property type="project" value="UniProtKB-SubCell"/>
</dbReference>
<keyword evidence="4" id="KW-0597">Phosphoprotein</keyword>
<feature type="transmembrane region" description="Helical" evidence="11">
    <location>
        <begin position="199"/>
        <end position="217"/>
    </location>
</feature>
<dbReference type="Pfam" id="PF00672">
    <property type="entry name" value="HAMP"/>
    <property type="match status" value="1"/>
</dbReference>
<dbReference type="InterPro" id="IPR004358">
    <property type="entry name" value="Sig_transdc_His_kin-like_C"/>
</dbReference>
<protein>
    <recommendedName>
        <fullName evidence="3">histidine kinase</fullName>
        <ecNumber evidence="3">2.7.13.3</ecNumber>
    </recommendedName>
</protein>
<dbReference type="SMART" id="SM00388">
    <property type="entry name" value="HisKA"/>
    <property type="match status" value="1"/>
</dbReference>
<evidence type="ECO:0000256" key="10">
    <source>
        <dbReference type="ARBA" id="ARBA00023136"/>
    </source>
</evidence>
<dbReference type="PANTHER" id="PTHR45436:SF5">
    <property type="entry name" value="SENSOR HISTIDINE KINASE TRCS"/>
    <property type="match status" value="1"/>
</dbReference>
<evidence type="ECO:0000259" key="12">
    <source>
        <dbReference type="PROSITE" id="PS50109"/>
    </source>
</evidence>
<dbReference type="EMBL" id="BIFH01000066">
    <property type="protein sequence ID" value="GCE02493.1"/>
    <property type="molecule type" value="Genomic_DNA"/>
</dbReference>
<dbReference type="CDD" id="cd00082">
    <property type="entry name" value="HisKA"/>
    <property type="match status" value="1"/>
</dbReference>
<gene>
    <name evidence="14" type="ORF">EHYA_10270</name>
</gene>
<dbReference type="CDD" id="cd06225">
    <property type="entry name" value="HAMP"/>
    <property type="match status" value="1"/>
</dbReference>
<dbReference type="AlphaFoldDB" id="A0A401Z6M7"/>
<keyword evidence="7 14" id="KW-0418">Kinase</keyword>
<dbReference type="RefSeq" id="WP_246127473.1">
    <property type="nucleotide sequence ID" value="NZ_BIFH01000066.1"/>
</dbReference>
<sequence>MTSTGGGGAVRGAMVRAAAARIAAVRGWSLRVRLAVIACVLTTVALLAANTAGLMLLRAYLVERVDRQLSAVGGGSFVAKPGNDGLLGEALKDGAGRADNGFQGFIGGWSGNQTRIYLIGPDGTRQNLPYGAVGAPRLPSRTQLERHVGEGAFTVPDQDGGGAWRIRVRADRDGARLIVAATSMDSVEATYRRMVRIDLVVTLGALALLGVAAWATVRAGLRPLTRMEVVAGQIAAGDFARRVPDADARTEPGRLALAMNTMLDRVDSEIAARRESEQRLRRFLSDVSHELRTPLTGIRGFAELERRRREDTGHPGDGLARIEAEAARLGRFVDDLLNLARLDEHPHLDLGPVDLLDLAAQLLPEVRVSAPDRPLTLAALDEDNRILVPAVVAGDESRLRQAIGNLLANAVRHTPDGAHIRIRVGVAAPAEQVAAVSGAGCELAPHEAVAVVEVADTGPGVPAEHAPHVFDRLYRGRSGHGGGSGAGLGLAIVAAVATAHGGRVELAGPGPAAGAVFRLLLPLAEGPADPPSTAGSL</sequence>
<evidence type="ECO:0000256" key="6">
    <source>
        <dbReference type="ARBA" id="ARBA00022692"/>
    </source>
</evidence>
<proteinExistence type="predicted"/>
<dbReference type="Proteomes" id="UP000286931">
    <property type="component" value="Unassembled WGS sequence"/>
</dbReference>
<dbReference type="Pfam" id="PF02518">
    <property type="entry name" value="HATPase_c"/>
    <property type="match status" value="1"/>
</dbReference>
<dbReference type="Gene3D" id="3.30.565.10">
    <property type="entry name" value="Histidine kinase-like ATPase, C-terminal domain"/>
    <property type="match status" value="1"/>
</dbReference>
<evidence type="ECO:0000313" key="15">
    <source>
        <dbReference type="Proteomes" id="UP000286931"/>
    </source>
</evidence>
<feature type="domain" description="Histidine kinase" evidence="12">
    <location>
        <begin position="286"/>
        <end position="525"/>
    </location>
</feature>
<evidence type="ECO:0000256" key="7">
    <source>
        <dbReference type="ARBA" id="ARBA00022777"/>
    </source>
</evidence>
<evidence type="ECO:0000256" key="3">
    <source>
        <dbReference type="ARBA" id="ARBA00012438"/>
    </source>
</evidence>
<evidence type="ECO:0000313" key="14">
    <source>
        <dbReference type="EMBL" id="GCE02493.1"/>
    </source>
</evidence>